<organism evidence="3">
    <name type="scientific">Saccoglossus kowalevskii</name>
    <name type="common">Acorn worm</name>
    <dbReference type="NCBI Taxonomy" id="10224"/>
    <lineage>
        <taxon>Eukaryota</taxon>
        <taxon>Metazoa</taxon>
        <taxon>Hemichordata</taxon>
        <taxon>Enteropneusta</taxon>
        <taxon>Harrimaniidae</taxon>
        <taxon>Saccoglossus</taxon>
    </lineage>
</organism>
<name>A0A1L7H7G7_SACKO</name>
<dbReference type="EMBL" id="KX125094">
    <property type="protein sequence ID" value="APU50790.1"/>
    <property type="molecule type" value="mRNA"/>
</dbReference>
<dbReference type="InterPro" id="IPR011042">
    <property type="entry name" value="6-blade_b-propeller_TolB-like"/>
</dbReference>
<evidence type="ECO:0000259" key="2">
    <source>
        <dbReference type="Pfam" id="PF08450"/>
    </source>
</evidence>
<reference evidence="3" key="2">
    <citation type="submission" date="2016-04" db="EMBL/GenBank/DDBJ databases">
        <authorList>
            <person name="Evans L.H."/>
            <person name="Alamgir A."/>
            <person name="Owens N."/>
            <person name="Weber N.D."/>
            <person name="Virtaneva K."/>
            <person name="Barbian K."/>
            <person name="Babar A."/>
            <person name="Rosenke K."/>
        </authorList>
    </citation>
    <scope>NUCLEOTIDE SEQUENCE</scope>
</reference>
<sequence length="384" mass="43134">MHTDKDNMRVLFVIAVLFIPQLPCYGELHFAIYSDEFKNILPEDPTFELLAKSDEPYEFHEGPAYFPDDNDGFLLYTTQPAKKYKDPKSDPQNSIKKYDIRSGELSTFRESSVAHMPNGQVRDTKNRLLTCEQGYKNLSPGRITRTNLSTGKVEVLVDSHYGLHLNSPNDIVVKSDGTIWFTDPSYGFMQDFRSKPELGDFVYRLDPDAKGPNLTVVADGFNKPNGLAFSPDEHYLYITESGAIQLPGSWHPNLPHHIYRYHVVNGRHLRNKELFAVVGNQVHEGDNPGIPDGIKFDQCGYVYVGAGDGVQVFNTNGDLIGKILTPTFVSNIAFGGKRGNYLYLLANSVLYRVRLRASGAEFSRNTEIQQCGNASSTLYFNPTN</sequence>
<feature type="signal peptide" evidence="1">
    <location>
        <begin position="1"/>
        <end position="26"/>
    </location>
</feature>
<dbReference type="PANTHER" id="PTHR47064:SF2">
    <property type="entry name" value="SMP-30_GLUCONOLACTONASE_LRE-LIKE REGION DOMAIN-CONTAINING PROTEIN-RELATED"/>
    <property type="match status" value="1"/>
</dbReference>
<feature type="domain" description="SMP-30/Gluconolactonase/LRE-like region" evidence="2">
    <location>
        <begin position="93"/>
        <end position="345"/>
    </location>
</feature>
<accession>A0A1L7H7G7</accession>
<dbReference type="OrthoDB" id="423498at2759"/>
<feature type="chain" id="PRO_5012566632" evidence="1">
    <location>
        <begin position="27"/>
        <end position="384"/>
    </location>
</feature>
<dbReference type="InterPro" id="IPR052988">
    <property type="entry name" value="Oryzine_lactonohydrolase"/>
</dbReference>
<evidence type="ECO:0000256" key="1">
    <source>
        <dbReference type="SAM" id="SignalP"/>
    </source>
</evidence>
<proteinExistence type="evidence at transcript level"/>
<dbReference type="SUPFAM" id="SSF63829">
    <property type="entry name" value="Calcium-dependent phosphotriesterase"/>
    <property type="match status" value="1"/>
</dbReference>
<protein>
    <submittedName>
        <fullName evidence="3">Gluconolactonase-like protein 053</fullName>
    </submittedName>
</protein>
<dbReference type="Pfam" id="PF08450">
    <property type="entry name" value="SGL"/>
    <property type="match status" value="1"/>
</dbReference>
<dbReference type="InterPro" id="IPR013658">
    <property type="entry name" value="SGL"/>
</dbReference>
<gene>
    <name evidence="3" type="ORF">Sakowv30015283mg</name>
</gene>
<evidence type="ECO:0000313" key="3">
    <source>
        <dbReference type="EMBL" id="APU50790.1"/>
    </source>
</evidence>
<dbReference type="AlphaFoldDB" id="A0A1L7H7G7"/>
<dbReference type="Gene3D" id="2.120.10.30">
    <property type="entry name" value="TolB, C-terminal domain"/>
    <property type="match status" value="1"/>
</dbReference>
<dbReference type="PANTHER" id="PTHR47064">
    <property type="entry name" value="PUTATIVE (AFU_ORTHOLOGUE AFUA_1G08990)-RELATED"/>
    <property type="match status" value="1"/>
</dbReference>
<keyword evidence="1" id="KW-0732">Signal</keyword>
<reference evidence="3" key="1">
    <citation type="journal article" date="2008" name="Biol. Bull.">
        <title>cDNA sequences for transcription factors and signaling proteins of the hemichordate Saccoglossus kowalevskii: efficacy of the expressed sequence tag (EST) approach for evolutionary and developmental studies of a new organism.</title>
        <authorList>
            <person name="Freeman R.M. Jr."/>
            <person name="Wu M."/>
            <person name="Cordonnier-Pratt M.M."/>
            <person name="Pratt L.H."/>
            <person name="Gruber C.E."/>
            <person name="Smith M."/>
            <person name="Lander E.S."/>
            <person name="Stange-Thomann N."/>
            <person name="Lowe C.J."/>
            <person name="Gerhart J."/>
            <person name="Kirschner M."/>
        </authorList>
    </citation>
    <scope>NUCLEOTIDE SEQUENCE</scope>
</reference>